<sequence length="90" mass="10494">MYTWTFRKTYCGKLLADYADIAFTTVVTVGSIVFDAITYVKLHTANKKIVNSGFTDEQGVREKNRRRHLESRLFLQVGLSQYDHWRSVKC</sequence>
<dbReference type="AlphaFoldDB" id="A0ABD6E4P0"/>
<evidence type="ECO:0000313" key="2">
    <source>
        <dbReference type="EMBL" id="MFH4974883.1"/>
    </source>
</evidence>
<organism evidence="2 3">
    <name type="scientific">Gnathostoma spinigerum</name>
    <dbReference type="NCBI Taxonomy" id="75299"/>
    <lineage>
        <taxon>Eukaryota</taxon>
        <taxon>Metazoa</taxon>
        <taxon>Ecdysozoa</taxon>
        <taxon>Nematoda</taxon>
        <taxon>Chromadorea</taxon>
        <taxon>Rhabditida</taxon>
        <taxon>Spirurina</taxon>
        <taxon>Gnathostomatomorpha</taxon>
        <taxon>Gnathostomatoidea</taxon>
        <taxon>Gnathostomatidae</taxon>
        <taxon>Gnathostoma</taxon>
    </lineage>
</organism>
<accession>A0ABD6E4P0</accession>
<protein>
    <recommendedName>
        <fullName evidence="1">7TM GPCR serpentine receptor class x (Srx) domain-containing protein</fullName>
    </recommendedName>
</protein>
<dbReference type="Pfam" id="PF10328">
    <property type="entry name" value="7TM_GPCR_Srx"/>
    <property type="match status" value="1"/>
</dbReference>
<evidence type="ECO:0000313" key="3">
    <source>
        <dbReference type="Proteomes" id="UP001608902"/>
    </source>
</evidence>
<comment type="caution">
    <text evidence="2">The sequence shown here is derived from an EMBL/GenBank/DDBJ whole genome shotgun (WGS) entry which is preliminary data.</text>
</comment>
<dbReference type="EMBL" id="JBGFUD010000607">
    <property type="protein sequence ID" value="MFH4974883.1"/>
    <property type="molecule type" value="Genomic_DNA"/>
</dbReference>
<keyword evidence="3" id="KW-1185">Reference proteome</keyword>
<reference evidence="2 3" key="1">
    <citation type="submission" date="2024-08" db="EMBL/GenBank/DDBJ databases">
        <title>Gnathostoma spinigerum genome.</title>
        <authorList>
            <person name="Gonzalez-Bertolin B."/>
            <person name="Monzon S."/>
            <person name="Zaballos A."/>
            <person name="Jimenez P."/>
            <person name="Dekumyoy P."/>
            <person name="Varona S."/>
            <person name="Cuesta I."/>
            <person name="Sumanam S."/>
            <person name="Adisakwattana P."/>
            <person name="Gasser R.B."/>
            <person name="Hernandez-Gonzalez A."/>
            <person name="Young N.D."/>
            <person name="Perteguer M.J."/>
        </authorList>
    </citation>
    <scope>NUCLEOTIDE SEQUENCE [LARGE SCALE GENOMIC DNA]</scope>
    <source>
        <strain evidence="2">AL3</strain>
        <tissue evidence="2">Liver</tissue>
    </source>
</reference>
<gene>
    <name evidence="2" type="ORF">AB6A40_001592</name>
</gene>
<proteinExistence type="predicted"/>
<feature type="domain" description="7TM GPCR serpentine receptor class x (Srx)" evidence="1">
    <location>
        <begin position="2"/>
        <end position="77"/>
    </location>
</feature>
<name>A0ABD6E4P0_9BILA</name>
<evidence type="ECO:0000259" key="1">
    <source>
        <dbReference type="Pfam" id="PF10328"/>
    </source>
</evidence>
<dbReference type="InterPro" id="IPR019430">
    <property type="entry name" value="7TM_GPCR_serpentine_rcpt_Srx"/>
</dbReference>
<dbReference type="Proteomes" id="UP001608902">
    <property type="component" value="Unassembled WGS sequence"/>
</dbReference>